<evidence type="ECO:0000256" key="1">
    <source>
        <dbReference type="ARBA" id="ARBA00023235"/>
    </source>
</evidence>
<keyword evidence="1 2" id="KW-0413">Isomerase</keyword>
<dbReference type="EMBL" id="RCUV01000024">
    <property type="protein sequence ID" value="RLP68051.1"/>
    <property type="molecule type" value="Genomic_DNA"/>
</dbReference>
<proteinExistence type="inferred from homology"/>
<gene>
    <name evidence="4" type="ORF">D9V29_14345</name>
</gene>
<dbReference type="EC" id="5.3.1.1" evidence="2"/>
<dbReference type="PANTHER" id="PTHR21139:SF2">
    <property type="entry name" value="TRIOSEPHOSPHATE ISOMERASE"/>
    <property type="match status" value="1"/>
</dbReference>
<dbReference type="GO" id="GO:0005829">
    <property type="term" value="C:cytosol"/>
    <property type="evidence" value="ECO:0007669"/>
    <property type="project" value="TreeGrafter"/>
</dbReference>
<keyword evidence="2" id="KW-0324">Glycolysis</keyword>
<comment type="subunit">
    <text evidence="2">Homodimer.</text>
</comment>
<evidence type="ECO:0000313" key="4">
    <source>
        <dbReference type="EMBL" id="RLP68051.1"/>
    </source>
</evidence>
<dbReference type="PROSITE" id="PS51440">
    <property type="entry name" value="TIM_2"/>
    <property type="match status" value="1"/>
</dbReference>
<keyword evidence="2" id="KW-0963">Cytoplasm</keyword>
<dbReference type="InterPro" id="IPR035990">
    <property type="entry name" value="TIM_sf"/>
</dbReference>
<keyword evidence="2" id="KW-0312">Gluconeogenesis</keyword>
<keyword evidence="5" id="KW-1185">Reference proteome</keyword>
<evidence type="ECO:0000256" key="2">
    <source>
        <dbReference type="RuleBase" id="RU363013"/>
    </source>
</evidence>
<evidence type="ECO:0000313" key="5">
    <source>
        <dbReference type="Proteomes" id="UP000270299"/>
    </source>
</evidence>
<dbReference type="GO" id="GO:0019563">
    <property type="term" value="P:glycerol catabolic process"/>
    <property type="evidence" value="ECO:0007669"/>
    <property type="project" value="TreeGrafter"/>
</dbReference>
<dbReference type="SUPFAM" id="SSF51351">
    <property type="entry name" value="Triosephosphate isomerase (TIM)"/>
    <property type="match status" value="1"/>
</dbReference>
<reference evidence="4 5" key="1">
    <citation type="submission" date="2018-10" db="EMBL/GenBank/DDBJ databases">
        <authorList>
            <person name="Li J."/>
        </authorList>
    </citation>
    <scope>NUCLEOTIDE SEQUENCE [LARGE SCALE GENOMIC DNA]</scope>
    <source>
        <strain evidence="4 5">CCTCC AB209002</strain>
    </source>
</reference>
<dbReference type="PANTHER" id="PTHR21139">
    <property type="entry name" value="TRIOSEPHOSPHATE ISOMERASE"/>
    <property type="match status" value="1"/>
</dbReference>
<dbReference type="Pfam" id="PF00121">
    <property type="entry name" value="TIM"/>
    <property type="match status" value="1"/>
</dbReference>
<dbReference type="GO" id="GO:0004807">
    <property type="term" value="F:triose-phosphate isomerase activity"/>
    <property type="evidence" value="ECO:0007669"/>
    <property type="project" value="UniProtKB-EC"/>
</dbReference>
<dbReference type="AlphaFoldDB" id="A0A3L6ZKK5"/>
<dbReference type="Proteomes" id="UP000270299">
    <property type="component" value="Unassembled WGS sequence"/>
</dbReference>
<comment type="catalytic activity">
    <reaction evidence="2">
        <text>D-glyceraldehyde 3-phosphate = dihydroxyacetone phosphate</text>
        <dbReference type="Rhea" id="RHEA:18585"/>
        <dbReference type="ChEBI" id="CHEBI:57642"/>
        <dbReference type="ChEBI" id="CHEBI:59776"/>
        <dbReference type="EC" id="5.3.1.1"/>
    </reaction>
</comment>
<dbReference type="GO" id="GO:0006096">
    <property type="term" value="P:glycolytic process"/>
    <property type="evidence" value="ECO:0007669"/>
    <property type="project" value="UniProtKB-UniPathway"/>
</dbReference>
<dbReference type="RefSeq" id="WP_121674014.1">
    <property type="nucleotide sequence ID" value="NZ_BMXM01000015.1"/>
</dbReference>
<dbReference type="GO" id="GO:0006094">
    <property type="term" value="P:gluconeogenesis"/>
    <property type="evidence" value="ECO:0007669"/>
    <property type="project" value="UniProtKB-UniPathway"/>
</dbReference>
<dbReference type="InterPro" id="IPR013785">
    <property type="entry name" value="Aldolase_TIM"/>
</dbReference>
<dbReference type="UniPathway" id="UPA00138"/>
<comment type="subcellular location">
    <subcellularLocation>
        <location evidence="2">Cytoplasm</location>
    </subcellularLocation>
</comment>
<dbReference type="OrthoDB" id="9809429at2"/>
<name>A0A3L6ZKK5_9MICO</name>
<comment type="caution">
    <text evidence="4">The sequence shown here is derived from an EMBL/GenBank/DDBJ whole genome shotgun (WGS) entry which is preliminary data.</text>
</comment>
<sequence>MSVSGSPRFLIGVSHKMYFSHAKTVDWCRKVAAIAGEHPALADGAAELFVIPSYLSIPAALDAFGPLALVGAQDLSTEDSGAYTGEVSGAEIAELGCRVVEVGHAERRRLFGETETIVAAKTDAALRNGLDPVLCIGETVRTTTDAAIGDCIAQVNSALDASRQAGHSGRVIVAYEPHWAIGAPEPASPDYIREVCGALREHVRSLTDFPDSAVIYGGSAGPGLLSVIADSVDGIFLGRFAHDPDALRAILDEAAEAANSSASAGTLGTDAPRRSNA</sequence>
<organism evidence="4 5">
    <name type="scientific">Mycetocola manganoxydans</name>
    <dbReference type="NCBI Taxonomy" id="699879"/>
    <lineage>
        <taxon>Bacteria</taxon>
        <taxon>Bacillati</taxon>
        <taxon>Actinomycetota</taxon>
        <taxon>Actinomycetes</taxon>
        <taxon>Micrococcales</taxon>
        <taxon>Microbacteriaceae</taxon>
        <taxon>Mycetocola</taxon>
    </lineage>
</organism>
<dbReference type="InterPro" id="IPR000652">
    <property type="entry name" value="Triosephosphate_isomerase"/>
</dbReference>
<protein>
    <recommendedName>
        <fullName evidence="2">Triosephosphate isomerase</fullName>
        <ecNumber evidence="2">5.3.1.1</ecNumber>
    </recommendedName>
</protein>
<comment type="pathway">
    <text evidence="2">Carbohydrate degradation; glycolysis; D-glyceraldehyde 3-phosphate from glycerone phosphate: step 1/1.</text>
</comment>
<accession>A0A3L6ZKK5</accession>
<dbReference type="Gene3D" id="3.20.20.70">
    <property type="entry name" value="Aldolase class I"/>
    <property type="match status" value="1"/>
</dbReference>
<dbReference type="GO" id="GO:0046166">
    <property type="term" value="P:glyceraldehyde-3-phosphate biosynthetic process"/>
    <property type="evidence" value="ECO:0007669"/>
    <property type="project" value="TreeGrafter"/>
</dbReference>
<evidence type="ECO:0000256" key="3">
    <source>
        <dbReference type="SAM" id="MobiDB-lite"/>
    </source>
</evidence>
<comment type="similarity">
    <text evidence="2">Belongs to the triosephosphate isomerase family.</text>
</comment>
<dbReference type="UniPathway" id="UPA00109">
    <property type="reaction ID" value="UER00189"/>
</dbReference>
<feature type="region of interest" description="Disordered" evidence="3">
    <location>
        <begin position="257"/>
        <end position="277"/>
    </location>
</feature>
<comment type="pathway">
    <text evidence="2">Carbohydrate biosynthesis; gluconeogenesis.</text>
</comment>
<dbReference type="CDD" id="cd00311">
    <property type="entry name" value="TIM"/>
    <property type="match status" value="1"/>
</dbReference>